<dbReference type="PANTHER" id="PTHR47981">
    <property type="entry name" value="RAB FAMILY"/>
    <property type="match status" value="1"/>
</dbReference>
<dbReference type="GO" id="GO:0090385">
    <property type="term" value="P:phagosome-lysosome fusion"/>
    <property type="evidence" value="ECO:0007669"/>
    <property type="project" value="TreeGrafter"/>
</dbReference>
<dbReference type="InterPro" id="IPR005225">
    <property type="entry name" value="Small_GTP-bd"/>
</dbReference>
<dbReference type="GO" id="GO:0031902">
    <property type="term" value="C:late endosome membrane"/>
    <property type="evidence" value="ECO:0007669"/>
    <property type="project" value="UniProtKB-SubCell"/>
</dbReference>
<comment type="subcellular location">
    <subcellularLocation>
        <location evidence="1">Late endosome membrane</location>
    </subcellularLocation>
</comment>
<dbReference type="Gene3D" id="3.40.50.300">
    <property type="entry name" value="P-loop containing nucleotide triphosphate hydrolases"/>
    <property type="match status" value="1"/>
</dbReference>
<dbReference type="Pfam" id="PF00071">
    <property type="entry name" value="Ras"/>
    <property type="match status" value="1"/>
</dbReference>
<proteinExistence type="inferred from homology"/>
<evidence type="ECO:0000256" key="5">
    <source>
        <dbReference type="ARBA" id="ARBA00023288"/>
    </source>
</evidence>
<keyword evidence="3" id="KW-0547">Nucleotide-binding</keyword>
<dbReference type="NCBIfam" id="TIGR00231">
    <property type="entry name" value="small_GTP"/>
    <property type="match status" value="1"/>
</dbReference>
<dbReference type="WBParaSite" id="PDA_v2.g18109.t1">
    <property type="protein sequence ID" value="PDA_v2.g18109.t1"/>
    <property type="gene ID" value="PDA_v2.g18109"/>
</dbReference>
<keyword evidence="7" id="KW-1185">Reference proteome</keyword>
<dbReference type="PROSITE" id="PS51420">
    <property type="entry name" value="RHO"/>
    <property type="match status" value="1"/>
</dbReference>
<dbReference type="PANTHER" id="PTHR47981:SF20">
    <property type="entry name" value="RAS-RELATED PROTEIN RAB-7A"/>
    <property type="match status" value="1"/>
</dbReference>
<dbReference type="SMART" id="SM00173">
    <property type="entry name" value="RAS"/>
    <property type="match status" value="1"/>
</dbReference>
<evidence type="ECO:0000256" key="2">
    <source>
        <dbReference type="ARBA" id="ARBA00006270"/>
    </source>
</evidence>
<dbReference type="PRINTS" id="PR00449">
    <property type="entry name" value="RASTRNSFRMNG"/>
</dbReference>
<comment type="similarity">
    <text evidence="2">Belongs to the small GTPase superfamily. Rab family.</text>
</comment>
<evidence type="ECO:0000256" key="4">
    <source>
        <dbReference type="ARBA" id="ARBA00023134"/>
    </source>
</evidence>
<evidence type="ECO:0000256" key="3">
    <source>
        <dbReference type="ARBA" id="ARBA00022741"/>
    </source>
</evidence>
<evidence type="ECO:0000256" key="6">
    <source>
        <dbReference type="ARBA" id="ARBA00023289"/>
    </source>
</evidence>
<dbReference type="InterPro" id="IPR001806">
    <property type="entry name" value="Small_GTPase"/>
</dbReference>
<dbReference type="GO" id="GO:0008333">
    <property type="term" value="P:endosome to lysosome transport"/>
    <property type="evidence" value="ECO:0007669"/>
    <property type="project" value="TreeGrafter"/>
</dbReference>
<dbReference type="CDD" id="cd01862">
    <property type="entry name" value="Rab7"/>
    <property type="match status" value="1"/>
</dbReference>
<dbReference type="SMART" id="SM00175">
    <property type="entry name" value="RAB"/>
    <property type="match status" value="1"/>
</dbReference>
<dbReference type="Proteomes" id="UP000887578">
    <property type="component" value="Unplaced"/>
</dbReference>
<keyword evidence="6" id="KW-0636">Prenylation</keyword>
<dbReference type="GO" id="GO:0045335">
    <property type="term" value="C:phagocytic vesicle"/>
    <property type="evidence" value="ECO:0007669"/>
    <property type="project" value="TreeGrafter"/>
</dbReference>
<accession>A0A914PIB3</accession>
<organism evidence="7 8">
    <name type="scientific">Panagrolaimus davidi</name>
    <dbReference type="NCBI Taxonomy" id="227884"/>
    <lineage>
        <taxon>Eukaryota</taxon>
        <taxon>Metazoa</taxon>
        <taxon>Ecdysozoa</taxon>
        <taxon>Nematoda</taxon>
        <taxon>Chromadorea</taxon>
        <taxon>Rhabditida</taxon>
        <taxon>Tylenchina</taxon>
        <taxon>Panagrolaimomorpha</taxon>
        <taxon>Panagrolaimoidea</taxon>
        <taxon>Panagrolaimidae</taxon>
        <taxon>Panagrolaimus</taxon>
    </lineage>
</organism>
<keyword evidence="5" id="KW-0449">Lipoprotein</keyword>
<dbReference type="SUPFAM" id="SSF52540">
    <property type="entry name" value="P-loop containing nucleoside triphosphate hydrolases"/>
    <property type="match status" value="1"/>
</dbReference>
<evidence type="ECO:0000313" key="8">
    <source>
        <dbReference type="WBParaSite" id="PDA_v2.g18109.t1"/>
    </source>
</evidence>
<dbReference type="SMART" id="SM00176">
    <property type="entry name" value="RAN"/>
    <property type="match status" value="1"/>
</dbReference>
<dbReference type="GO" id="GO:0005764">
    <property type="term" value="C:lysosome"/>
    <property type="evidence" value="ECO:0007669"/>
    <property type="project" value="TreeGrafter"/>
</dbReference>
<name>A0A914PIB3_9BILA</name>
<keyword evidence="4" id="KW-0342">GTP-binding</keyword>
<evidence type="ECO:0000256" key="1">
    <source>
        <dbReference type="ARBA" id="ARBA00004414"/>
    </source>
</evidence>
<dbReference type="SMART" id="SM00174">
    <property type="entry name" value="RHO"/>
    <property type="match status" value="1"/>
</dbReference>
<dbReference type="PROSITE" id="PS51421">
    <property type="entry name" value="RAS"/>
    <property type="match status" value="1"/>
</dbReference>
<dbReference type="FunFam" id="3.40.50.300:FF:000086">
    <property type="entry name" value="Ras-related small GTPase"/>
    <property type="match status" value="1"/>
</dbReference>
<reference evidence="8" key="1">
    <citation type="submission" date="2022-11" db="UniProtKB">
        <authorList>
            <consortium name="WormBaseParasite"/>
        </authorList>
    </citation>
    <scope>IDENTIFICATION</scope>
</reference>
<dbReference type="InterPro" id="IPR027417">
    <property type="entry name" value="P-loop_NTPase"/>
</dbReference>
<sequence>MSGIPRKKAYLLKVIFIGDPNVGKTSLINQYTNKRFCNYYKSTVGADFMTKSIVIEDKVVTLQIWDTAGCERFHSLGTAFYRGADCCVLTFDVTNNVSFKKLDSWRDEFLIQANPQDPKKFPFVLLGNKIDEKEKRTVSTQRAELWCQKNSNMPYFEVSAKNNVNIEKAFYEIAKTALKNSGSDDSPFPEFNENIKLEQIFENTTEKKCSC</sequence>
<dbReference type="GO" id="GO:0003924">
    <property type="term" value="F:GTPase activity"/>
    <property type="evidence" value="ECO:0007669"/>
    <property type="project" value="InterPro"/>
</dbReference>
<dbReference type="AlphaFoldDB" id="A0A914PIB3"/>
<dbReference type="PROSITE" id="PS51419">
    <property type="entry name" value="RAB"/>
    <property type="match status" value="1"/>
</dbReference>
<dbReference type="GO" id="GO:0005525">
    <property type="term" value="F:GTP binding"/>
    <property type="evidence" value="ECO:0007669"/>
    <property type="project" value="UniProtKB-KW"/>
</dbReference>
<evidence type="ECO:0000313" key="7">
    <source>
        <dbReference type="Proteomes" id="UP000887578"/>
    </source>
</evidence>
<protein>
    <submittedName>
        <fullName evidence="8">Uncharacterized protein</fullName>
    </submittedName>
</protein>